<dbReference type="SUPFAM" id="SSF52540">
    <property type="entry name" value="P-loop containing nucleoside triphosphate hydrolases"/>
    <property type="match status" value="1"/>
</dbReference>
<evidence type="ECO:0000256" key="17">
    <source>
        <dbReference type="ARBA" id="ARBA00042968"/>
    </source>
</evidence>
<evidence type="ECO:0000256" key="4">
    <source>
        <dbReference type="ARBA" id="ARBA00022538"/>
    </source>
</evidence>
<keyword evidence="7" id="KW-0999">Mitochondrion inner membrane</keyword>
<keyword evidence="3" id="KW-0813">Transport</keyword>
<keyword evidence="9" id="KW-0809">Transit peptide</keyword>
<dbReference type="OMA" id="MTWLGER"/>
<evidence type="ECO:0000256" key="3">
    <source>
        <dbReference type="ARBA" id="ARBA00022448"/>
    </source>
</evidence>
<evidence type="ECO:0000256" key="11">
    <source>
        <dbReference type="ARBA" id="ARBA00022989"/>
    </source>
</evidence>
<evidence type="ECO:0000256" key="2">
    <source>
        <dbReference type="ARBA" id="ARBA00007577"/>
    </source>
</evidence>
<evidence type="ECO:0000256" key="13">
    <source>
        <dbReference type="ARBA" id="ARBA00023128"/>
    </source>
</evidence>
<dbReference type="GO" id="GO:0090374">
    <property type="term" value="P:oligopeptide export from mitochondrion"/>
    <property type="evidence" value="ECO:0007669"/>
    <property type="project" value="TreeGrafter"/>
</dbReference>
<dbReference type="Pfam" id="PF00005">
    <property type="entry name" value="ABC_tran"/>
    <property type="match status" value="1"/>
</dbReference>
<keyword evidence="10" id="KW-0630">Potassium</keyword>
<keyword evidence="4" id="KW-0633">Potassium transport</keyword>
<evidence type="ECO:0000256" key="15">
    <source>
        <dbReference type="ARBA" id="ARBA00040439"/>
    </source>
</evidence>
<comment type="subcellular location">
    <subcellularLocation>
        <location evidence="1">Mitochondrion inner membrane</location>
        <topology evidence="1">Multi-pass membrane protein</topology>
    </subcellularLocation>
</comment>
<evidence type="ECO:0000256" key="5">
    <source>
        <dbReference type="ARBA" id="ARBA00022692"/>
    </source>
</evidence>
<dbReference type="STRING" id="6211.A0A068XTI8"/>
<dbReference type="Proteomes" id="UP000017246">
    <property type="component" value="Unassembled WGS sequence"/>
</dbReference>
<dbReference type="InterPro" id="IPR039421">
    <property type="entry name" value="Type_1_exporter"/>
</dbReference>
<feature type="transmembrane region" description="Helical" evidence="18">
    <location>
        <begin position="46"/>
        <end position="66"/>
    </location>
</feature>
<dbReference type="EMBL" id="LN902253">
    <property type="protein sequence ID" value="CDS35570.1"/>
    <property type="molecule type" value="Genomic_DNA"/>
</dbReference>
<keyword evidence="22" id="KW-1185">Reference proteome</keyword>
<evidence type="ECO:0000256" key="16">
    <source>
        <dbReference type="ARBA" id="ARBA00041416"/>
    </source>
</evidence>
<evidence type="ECO:0000256" key="10">
    <source>
        <dbReference type="ARBA" id="ARBA00022958"/>
    </source>
</evidence>
<dbReference type="GO" id="GO:0016887">
    <property type="term" value="F:ATP hydrolysis activity"/>
    <property type="evidence" value="ECO:0007669"/>
    <property type="project" value="InterPro"/>
</dbReference>
<dbReference type="SMART" id="SM00382">
    <property type="entry name" value="AAA"/>
    <property type="match status" value="1"/>
</dbReference>
<accession>A0A068XTI8</accession>
<dbReference type="Gene3D" id="3.40.50.300">
    <property type="entry name" value="P-loop containing nucleotide triphosphate hydrolases"/>
    <property type="match status" value="1"/>
</dbReference>
<keyword evidence="12" id="KW-0406">Ion transport</keyword>
<evidence type="ECO:0000256" key="12">
    <source>
        <dbReference type="ARBA" id="ARBA00023065"/>
    </source>
</evidence>
<evidence type="ECO:0000256" key="9">
    <source>
        <dbReference type="ARBA" id="ARBA00022946"/>
    </source>
</evidence>
<feature type="domain" description="ABC transporter" evidence="19">
    <location>
        <begin position="444"/>
        <end position="686"/>
    </location>
</feature>
<gene>
    <name evidence="21" type="ORF">EmuJ_000314200</name>
</gene>
<dbReference type="PROSITE" id="PS50893">
    <property type="entry name" value="ABC_TRANSPORTER_2"/>
    <property type="match status" value="1"/>
</dbReference>
<dbReference type="InterPro" id="IPR036640">
    <property type="entry name" value="ABC1_TM_sf"/>
</dbReference>
<evidence type="ECO:0000256" key="18">
    <source>
        <dbReference type="SAM" id="Phobius"/>
    </source>
</evidence>
<sequence>MSMYRYSLGLTKPILIRPFRQLYTRFSDIKTVNTIRLHVRRNFRSYASFSLCAAGVAAAFSIPPQIKDGLTLEESLQSLSGLEVAVRKPDLSAPANTLTLKTLCSLILSDLTYLIFAVLGAFGAAYYNIRIPILLGDLINVLAQFAHPHSIPASALRSPALRLCGVFTLQSLCTFAYIGFLATVGERIACRLRNVLFEHVIYQKVRFFDERTSGWIIERITADVQDFKSSFKFCISQGLRSGAQIIGSGIAMYMISPTLTAALMGCLPLVFFVGGLIGNQLRRMSHVAHDKSNATTEIATEAFTHIRSVKSLAMEDQMVERYRQGTSEACRLHENLGYGIGCFQGLSNFVVNGLVLGVLYLGGNLINRGDMDAGQLMAFLVAAQAVHRSLTQISLLFGQIIRGSSAAARISELLSYPLTSEVLAYKSGLSKLPSVATTDSAPVIRFENVTFSYPNRPEAMVFNDLSFEIPAGKVVALVGESGAGKSTVLALLERFYEPLSGRITFDGVDIRAFSLMELRGRLLGYISQEPEIFHTTVRDNILCARPTATKAEILAAALVAQVDAFVRDHLPKAYDSIVGGGSSSSSAGLSGGQRQRLVIARALLKNAPILLLDEATSALDAESEFQVQSALQNAMQGRTVLIVAHRLSTIRCADVIIVMHRGRIVEQGTHEELIKRRGRYYRLLQRQGKDN</sequence>
<dbReference type="GO" id="GO:0005524">
    <property type="term" value="F:ATP binding"/>
    <property type="evidence" value="ECO:0007669"/>
    <property type="project" value="UniProtKB-KW"/>
</dbReference>
<keyword evidence="11 18" id="KW-1133">Transmembrane helix</keyword>
<dbReference type="InterPro" id="IPR017871">
    <property type="entry name" value="ABC_transporter-like_CS"/>
</dbReference>
<dbReference type="GO" id="GO:0005743">
    <property type="term" value="C:mitochondrial inner membrane"/>
    <property type="evidence" value="ECO:0007669"/>
    <property type="project" value="UniProtKB-SubCell"/>
</dbReference>
<dbReference type="InterPro" id="IPR011527">
    <property type="entry name" value="ABC1_TM_dom"/>
</dbReference>
<dbReference type="InterPro" id="IPR003439">
    <property type="entry name" value="ABC_transporter-like_ATP-bd"/>
</dbReference>
<comment type="similarity">
    <text evidence="2">Belongs to the ABC transporter superfamily. ABCB family. Multidrug resistance exporter (TC 3.A.1.201) subfamily.</text>
</comment>
<evidence type="ECO:0000259" key="19">
    <source>
        <dbReference type="PROSITE" id="PS50893"/>
    </source>
</evidence>
<evidence type="ECO:0000256" key="8">
    <source>
        <dbReference type="ARBA" id="ARBA00022840"/>
    </source>
</evidence>
<feature type="transmembrane region" description="Helical" evidence="18">
    <location>
        <begin position="111"/>
        <end position="129"/>
    </location>
</feature>
<dbReference type="PANTHER" id="PTHR43394:SF17">
    <property type="entry name" value="MITOCHONDRIAL POTASSIUM CHANNEL ATP-BINDING SUBUNIT"/>
    <property type="match status" value="1"/>
</dbReference>
<evidence type="ECO:0000256" key="14">
    <source>
        <dbReference type="ARBA" id="ARBA00023136"/>
    </source>
</evidence>
<dbReference type="OrthoDB" id="6500128at2759"/>
<dbReference type="CDD" id="cd18574">
    <property type="entry name" value="ABC_6TM_ABCB8_like"/>
    <property type="match status" value="1"/>
</dbReference>
<keyword evidence="14 18" id="KW-0472">Membrane</keyword>
<proteinExistence type="inferred from homology"/>
<dbReference type="FunFam" id="3.40.50.300:FF:000218">
    <property type="entry name" value="Multidrug ABC transporter ATP-binding protein"/>
    <property type="match status" value="1"/>
</dbReference>
<name>A0A068XTI8_ECHMU</name>
<evidence type="ECO:0000259" key="20">
    <source>
        <dbReference type="PROSITE" id="PS50929"/>
    </source>
</evidence>
<organism evidence="21 22">
    <name type="scientific">Echinococcus multilocularis</name>
    <name type="common">Fox tapeworm</name>
    <dbReference type="NCBI Taxonomy" id="6211"/>
    <lineage>
        <taxon>Eukaryota</taxon>
        <taxon>Metazoa</taxon>
        <taxon>Spiralia</taxon>
        <taxon>Lophotrochozoa</taxon>
        <taxon>Platyhelminthes</taxon>
        <taxon>Cestoda</taxon>
        <taxon>Eucestoda</taxon>
        <taxon>Cyclophyllidea</taxon>
        <taxon>Taeniidae</taxon>
        <taxon>Echinococcus</taxon>
    </lineage>
</organism>
<keyword evidence="5 18" id="KW-0812">Transmembrane</keyword>
<protein>
    <recommendedName>
        <fullName evidence="15">Mitochondrial potassium channel ATP-binding subunit</fullName>
    </recommendedName>
    <alternativeName>
        <fullName evidence="17">ATP-binding cassette sub-family B member 8, mitochondrial</fullName>
    </alternativeName>
    <alternativeName>
        <fullName evidence="16">Mitochondrial sulfonylurea-receptor</fullName>
    </alternativeName>
</protein>
<feature type="transmembrane region" description="Helical" evidence="18">
    <location>
        <begin position="250"/>
        <end position="277"/>
    </location>
</feature>
<dbReference type="PROSITE" id="PS50929">
    <property type="entry name" value="ABC_TM1F"/>
    <property type="match status" value="1"/>
</dbReference>
<reference evidence="21" key="1">
    <citation type="journal article" date="2013" name="Nature">
        <title>The genomes of four tapeworm species reveal adaptations to parasitism.</title>
        <authorList>
            <person name="Tsai I.J."/>
            <person name="Zarowiecki M."/>
            <person name="Holroyd N."/>
            <person name="Garciarrubio A."/>
            <person name="Sanchez-Flores A."/>
            <person name="Brooks K.L."/>
            <person name="Tracey A."/>
            <person name="Bobes R.J."/>
            <person name="Fragoso G."/>
            <person name="Sciutto E."/>
            <person name="Aslett M."/>
            <person name="Beasley H."/>
            <person name="Bennett H.M."/>
            <person name="Cai J."/>
            <person name="Camicia F."/>
            <person name="Clark R."/>
            <person name="Cucher M."/>
            <person name="De Silva N."/>
            <person name="Day T.A."/>
            <person name="Deplazes P."/>
            <person name="Estrada K."/>
            <person name="Fernandez C."/>
            <person name="Holland P.W."/>
            <person name="Hou J."/>
            <person name="Hu S."/>
            <person name="Huckvale T."/>
            <person name="Hung S.S."/>
            <person name="Kamenetzky L."/>
            <person name="Keane J.A."/>
            <person name="Kiss F."/>
            <person name="Koziol U."/>
            <person name="Lambert O."/>
            <person name="Liu K."/>
            <person name="Luo X."/>
            <person name="Luo Y."/>
            <person name="Macchiaroli N."/>
            <person name="Nichol S."/>
            <person name="Paps J."/>
            <person name="Parkinson J."/>
            <person name="Pouchkina-Stantcheva N."/>
            <person name="Riddiford N."/>
            <person name="Rosenzvit M."/>
            <person name="Salinas G."/>
            <person name="Wasmuth J.D."/>
            <person name="Zamanian M."/>
            <person name="Zheng Y."/>
            <person name="Cai X."/>
            <person name="Soberon X."/>
            <person name="Olson P.D."/>
            <person name="Laclette J.P."/>
            <person name="Brehm K."/>
            <person name="Berriman M."/>
            <person name="Garciarrubio A."/>
            <person name="Bobes R.J."/>
            <person name="Fragoso G."/>
            <person name="Sanchez-Flores A."/>
            <person name="Estrada K."/>
            <person name="Cevallos M.A."/>
            <person name="Morett E."/>
            <person name="Gonzalez V."/>
            <person name="Portillo T."/>
            <person name="Ochoa-Leyva A."/>
            <person name="Jose M.V."/>
            <person name="Sciutto E."/>
            <person name="Landa A."/>
            <person name="Jimenez L."/>
            <person name="Valdes V."/>
            <person name="Carrero J.C."/>
            <person name="Larralde C."/>
            <person name="Morales-Montor J."/>
            <person name="Limon-Lason J."/>
            <person name="Soberon X."/>
            <person name="Laclette J.P."/>
        </authorList>
    </citation>
    <scope>NUCLEOTIDE SEQUENCE [LARGE SCALE GENOMIC DNA]</scope>
</reference>
<dbReference type="eggNOG" id="KOG0058">
    <property type="taxonomic scope" value="Eukaryota"/>
</dbReference>
<evidence type="ECO:0000313" key="21">
    <source>
        <dbReference type="EMBL" id="CDS35570.1"/>
    </source>
</evidence>
<evidence type="ECO:0000256" key="7">
    <source>
        <dbReference type="ARBA" id="ARBA00022792"/>
    </source>
</evidence>
<reference evidence="21" key="2">
    <citation type="submission" date="2015-11" db="EMBL/GenBank/DDBJ databases">
        <authorList>
            <person name="Zhang Y."/>
            <person name="Guo Z."/>
        </authorList>
    </citation>
    <scope>NUCLEOTIDE SEQUENCE</scope>
</reference>
<keyword evidence="13" id="KW-0496">Mitochondrion</keyword>
<keyword evidence="8" id="KW-0067">ATP-binding</keyword>
<dbReference type="SUPFAM" id="SSF90123">
    <property type="entry name" value="ABC transporter transmembrane region"/>
    <property type="match status" value="1"/>
</dbReference>
<dbReference type="Gene3D" id="1.20.1560.10">
    <property type="entry name" value="ABC transporter type 1, transmembrane domain"/>
    <property type="match status" value="1"/>
</dbReference>
<dbReference type="GO" id="GO:0015421">
    <property type="term" value="F:ABC-type oligopeptide transporter activity"/>
    <property type="evidence" value="ECO:0007669"/>
    <property type="project" value="TreeGrafter"/>
</dbReference>
<keyword evidence="6" id="KW-0547">Nucleotide-binding</keyword>
<dbReference type="Pfam" id="PF00664">
    <property type="entry name" value="ABC_membrane"/>
    <property type="match status" value="1"/>
</dbReference>
<dbReference type="GO" id="GO:0006813">
    <property type="term" value="P:potassium ion transport"/>
    <property type="evidence" value="ECO:0007669"/>
    <property type="project" value="UniProtKB-KW"/>
</dbReference>
<evidence type="ECO:0000313" key="22">
    <source>
        <dbReference type="Proteomes" id="UP000017246"/>
    </source>
</evidence>
<evidence type="ECO:0000256" key="1">
    <source>
        <dbReference type="ARBA" id="ARBA00004448"/>
    </source>
</evidence>
<dbReference type="AlphaFoldDB" id="A0A068XTI8"/>
<dbReference type="InterPro" id="IPR003593">
    <property type="entry name" value="AAA+_ATPase"/>
</dbReference>
<feature type="domain" description="ABC transmembrane type-1" evidence="20">
    <location>
        <begin position="115"/>
        <end position="402"/>
    </location>
</feature>
<dbReference type="PANTHER" id="PTHR43394">
    <property type="entry name" value="ATP-DEPENDENT PERMEASE MDL1, MITOCHONDRIAL"/>
    <property type="match status" value="1"/>
</dbReference>
<dbReference type="InterPro" id="IPR027417">
    <property type="entry name" value="P-loop_NTPase"/>
</dbReference>
<evidence type="ECO:0000256" key="6">
    <source>
        <dbReference type="ARBA" id="ARBA00022741"/>
    </source>
</evidence>
<dbReference type="PROSITE" id="PS00211">
    <property type="entry name" value="ABC_TRANSPORTER_1"/>
    <property type="match status" value="1"/>
</dbReference>